<name>A0AA36M5V6_CYLNA</name>
<organism evidence="12 13">
    <name type="scientific">Cylicocyclus nassatus</name>
    <name type="common">Nematode worm</name>
    <dbReference type="NCBI Taxonomy" id="53992"/>
    <lineage>
        <taxon>Eukaryota</taxon>
        <taxon>Metazoa</taxon>
        <taxon>Ecdysozoa</taxon>
        <taxon>Nematoda</taxon>
        <taxon>Chromadorea</taxon>
        <taxon>Rhabditida</taxon>
        <taxon>Rhabditina</taxon>
        <taxon>Rhabditomorpha</taxon>
        <taxon>Strongyloidea</taxon>
        <taxon>Strongylidae</taxon>
        <taxon>Cylicocyclus</taxon>
    </lineage>
</organism>
<keyword evidence="4 9" id="KW-0812">Transmembrane</keyword>
<feature type="transmembrane region" description="Helical" evidence="9">
    <location>
        <begin position="78"/>
        <end position="96"/>
    </location>
</feature>
<dbReference type="PANTHER" id="PTHR10984:SF25">
    <property type="entry name" value="ENDOPLASMIC RETICULUM-GOLGI INTERMEDIATE COMPARTMENT PROTEIN 3"/>
    <property type="match status" value="1"/>
</dbReference>
<evidence type="ECO:0000256" key="9">
    <source>
        <dbReference type="SAM" id="Phobius"/>
    </source>
</evidence>
<accession>A0AA36M5V6</accession>
<dbReference type="Proteomes" id="UP001176961">
    <property type="component" value="Unassembled WGS sequence"/>
</dbReference>
<evidence type="ECO:0000313" key="13">
    <source>
        <dbReference type="Proteomes" id="UP001176961"/>
    </source>
</evidence>
<feature type="region of interest" description="Disordered" evidence="8">
    <location>
        <begin position="1"/>
        <end position="43"/>
    </location>
</feature>
<evidence type="ECO:0000259" key="10">
    <source>
        <dbReference type="Pfam" id="PF07970"/>
    </source>
</evidence>
<protein>
    <recommendedName>
        <fullName evidence="7">Endoplasmic reticulum-Golgi intermediate compartment protein 3</fullName>
    </recommendedName>
</protein>
<dbReference type="Pfam" id="PF13850">
    <property type="entry name" value="ERGIC_N"/>
    <property type="match status" value="1"/>
</dbReference>
<evidence type="ECO:0000256" key="2">
    <source>
        <dbReference type="ARBA" id="ARBA00004457"/>
    </source>
</evidence>
<dbReference type="PANTHER" id="PTHR10984">
    <property type="entry name" value="ENDOPLASMIC RETICULUM-GOLGI INTERMEDIATE COMPARTMENT PROTEIN"/>
    <property type="match status" value="1"/>
</dbReference>
<feature type="domain" description="Endoplasmic reticulum vesicle transporter C-terminal" evidence="10">
    <location>
        <begin position="207"/>
        <end position="248"/>
    </location>
</feature>
<reference evidence="12" key="1">
    <citation type="submission" date="2023-07" db="EMBL/GenBank/DDBJ databases">
        <authorList>
            <consortium name="CYATHOMIX"/>
        </authorList>
    </citation>
    <scope>NUCLEOTIDE SEQUENCE</scope>
    <source>
        <strain evidence="12">N/A</strain>
    </source>
</reference>
<dbReference type="GO" id="GO:0030134">
    <property type="term" value="C:COPII-coated ER to Golgi transport vesicle"/>
    <property type="evidence" value="ECO:0007669"/>
    <property type="project" value="TreeGrafter"/>
</dbReference>
<dbReference type="GO" id="GO:0033116">
    <property type="term" value="C:endoplasmic reticulum-Golgi intermediate compartment membrane"/>
    <property type="evidence" value="ECO:0007669"/>
    <property type="project" value="UniProtKB-SubCell"/>
</dbReference>
<evidence type="ECO:0000313" key="12">
    <source>
        <dbReference type="EMBL" id="CAJ0599136.1"/>
    </source>
</evidence>
<evidence type="ECO:0000256" key="6">
    <source>
        <dbReference type="ARBA" id="ARBA00023136"/>
    </source>
</evidence>
<dbReference type="GO" id="GO:0006890">
    <property type="term" value="P:retrograde vesicle-mediated transport, Golgi to endoplasmic reticulum"/>
    <property type="evidence" value="ECO:0007669"/>
    <property type="project" value="TreeGrafter"/>
</dbReference>
<gene>
    <name evidence="12" type="ORF">CYNAS_LOCUS11119</name>
</gene>
<keyword evidence="5 9" id="KW-1133">Transmembrane helix</keyword>
<evidence type="ECO:0000256" key="4">
    <source>
        <dbReference type="ARBA" id="ARBA00022692"/>
    </source>
</evidence>
<dbReference type="GO" id="GO:0005789">
    <property type="term" value="C:endoplasmic reticulum membrane"/>
    <property type="evidence" value="ECO:0007669"/>
    <property type="project" value="TreeGrafter"/>
</dbReference>
<evidence type="ECO:0000256" key="7">
    <source>
        <dbReference type="ARBA" id="ARBA00040493"/>
    </source>
</evidence>
<dbReference type="InterPro" id="IPR012936">
    <property type="entry name" value="Erv_C"/>
</dbReference>
<dbReference type="Pfam" id="PF07970">
    <property type="entry name" value="COPIIcoated_ERV"/>
    <property type="match status" value="1"/>
</dbReference>
<evidence type="ECO:0000259" key="11">
    <source>
        <dbReference type="Pfam" id="PF13850"/>
    </source>
</evidence>
<evidence type="ECO:0000256" key="1">
    <source>
        <dbReference type="ARBA" id="ARBA00004257"/>
    </source>
</evidence>
<sequence>MRSSNIEETAEDSDYYQDKNKSPPPNYLGRDESNFPESTSVGKTMSQKHLPLLMSMFTKLREFDAYTKPMEDFRVKTLIGGLVTVMSTIAIVLLAIQETSHYLAGDVVEQLYVDSTTSDTHLDVHFDITFHRLPCEFIAVDVMDVTSADQDDIQHNIFKLRLDKDGKNITSDVQKIEVNQNITTAVVLPECGSCYGALPDGRKYDPWLKKLRQYEGEGCRVYGKLQVAKVAGNFHLAPGEARRIQNTHGAS</sequence>
<dbReference type="InterPro" id="IPR039542">
    <property type="entry name" value="Erv_N"/>
</dbReference>
<dbReference type="GO" id="GO:0006888">
    <property type="term" value="P:endoplasmic reticulum to Golgi vesicle-mediated transport"/>
    <property type="evidence" value="ECO:0007669"/>
    <property type="project" value="TreeGrafter"/>
</dbReference>
<keyword evidence="6 9" id="KW-0472">Membrane</keyword>
<dbReference type="GO" id="GO:0000139">
    <property type="term" value="C:Golgi membrane"/>
    <property type="evidence" value="ECO:0007669"/>
    <property type="project" value="TreeGrafter"/>
</dbReference>
<evidence type="ECO:0000256" key="3">
    <source>
        <dbReference type="ARBA" id="ARBA00005648"/>
    </source>
</evidence>
<dbReference type="InterPro" id="IPR045888">
    <property type="entry name" value="Erv"/>
</dbReference>
<proteinExistence type="inferred from homology"/>
<dbReference type="EMBL" id="CATQJL010000223">
    <property type="protein sequence ID" value="CAJ0599136.1"/>
    <property type="molecule type" value="Genomic_DNA"/>
</dbReference>
<dbReference type="AlphaFoldDB" id="A0AA36M5V6"/>
<keyword evidence="13" id="KW-1185">Reference proteome</keyword>
<evidence type="ECO:0000256" key="8">
    <source>
        <dbReference type="SAM" id="MobiDB-lite"/>
    </source>
</evidence>
<comment type="subcellular location">
    <subcellularLocation>
        <location evidence="2">Endoplasmic reticulum-Golgi intermediate compartment membrane</location>
        <topology evidence="2">Multi-pass membrane protein</topology>
    </subcellularLocation>
    <subcellularLocation>
        <location evidence="1">Golgi apparatus</location>
        <location evidence="1">cis-Golgi network membrane</location>
        <topology evidence="1">Multi-pass membrane protein</topology>
    </subcellularLocation>
</comment>
<evidence type="ECO:0000256" key="5">
    <source>
        <dbReference type="ARBA" id="ARBA00022989"/>
    </source>
</evidence>
<comment type="similarity">
    <text evidence="3">Belongs to the ERGIC family.</text>
</comment>
<feature type="domain" description="Endoplasmic reticulum vesicle transporter N-terminal" evidence="11">
    <location>
        <begin position="60"/>
        <end position="149"/>
    </location>
</feature>
<comment type="caution">
    <text evidence="12">The sequence shown here is derived from an EMBL/GenBank/DDBJ whole genome shotgun (WGS) entry which is preliminary data.</text>
</comment>